<evidence type="ECO:0000313" key="2">
    <source>
        <dbReference type="EMBL" id="CAB1419747.1"/>
    </source>
</evidence>
<evidence type="ECO:0000256" key="1">
    <source>
        <dbReference type="SAM" id="MobiDB-lite"/>
    </source>
</evidence>
<evidence type="ECO:0000313" key="3">
    <source>
        <dbReference type="Proteomes" id="UP001153269"/>
    </source>
</evidence>
<keyword evidence="3" id="KW-1185">Reference proteome</keyword>
<accession>A0A9N7YB83</accession>
<reference evidence="2" key="1">
    <citation type="submission" date="2020-03" db="EMBL/GenBank/DDBJ databases">
        <authorList>
            <person name="Weist P."/>
        </authorList>
    </citation>
    <scope>NUCLEOTIDE SEQUENCE</scope>
</reference>
<comment type="caution">
    <text evidence="2">The sequence shown here is derived from an EMBL/GenBank/DDBJ whole genome shotgun (WGS) entry which is preliminary data.</text>
</comment>
<sequence>MNQEVQEWHCRKRLKCSDWPVKACVFDTAGNWLCIGNGVSNAHTAADQLDLGSRQQSNTVHPSGFHSIRGSPETLPLL</sequence>
<feature type="region of interest" description="Disordered" evidence="1">
    <location>
        <begin position="54"/>
        <end position="78"/>
    </location>
</feature>
<dbReference type="Proteomes" id="UP001153269">
    <property type="component" value="Unassembled WGS sequence"/>
</dbReference>
<name>A0A9N7YB83_PLEPL</name>
<organism evidence="2 3">
    <name type="scientific">Pleuronectes platessa</name>
    <name type="common">European plaice</name>
    <dbReference type="NCBI Taxonomy" id="8262"/>
    <lineage>
        <taxon>Eukaryota</taxon>
        <taxon>Metazoa</taxon>
        <taxon>Chordata</taxon>
        <taxon>Craniata</taxon>
        <taxon>Vertebrata</taxon>
        <taxon>Euteleostomi</taxon>
        <taxon>Actinopterygii</taxon>
        <taxon>Neopterygii</taxon>
        <taxon>Teleostei</taxon>
        <taxon>Neoteleostei</taxon>
        <taxon>Acanthomorphata</taxon>
        <taxon>Carangaria</taxon>
        <taxon>Pleuronectiformes</taxon>
        <taxon>Pleuronectoidei</taxon>
        <taxon>Pleuronectidae</taxon>
        <taxon>Pleuronectes</taxon>
    </lineage>
</organism>
<dbReference type="AlphaFoldDB" id="A0A9N7YB83"/>
<proteinExistence type="predicted"/>
<dbReference type="EMBL" id="CADEAL010000408">
    <property type="protein sequence ID" value="CAB1419747.1"/>
    <property type="molecule type" value="Genomic_DNA"/>
</dbReference>
<gene>
    <name evidence="2" type="ORF">PLEPLA_LOCUS7598</name>
</gene>
<protein>
    <submittedName>
        <fullName evidence="2">Uncharacterized protein</fullName>
    </submittedName>
</protein>